<evidence type="ECO:0000313" key="2">
    <source>
        <dbReference type="EMBL" id="CAB3401843.1"/>
    </source>
</evidence>
<sequence length="170" mass="20313">MADDDETVTETYNRWRAVRQSIHEMSTNLDHMDRIRLLIIIEIMYLAVDIAYTPAMFGEMSYRCIVRSRMRQASPKIPLPAGRDYNVRYLQRRVLRHFMDLEERQRHKSDLQKEVARQAAVYEVFSRERGKPLTVRAYPLPPLVVIHEPHFRFGQEHEEIHIVPQQLEIE</sequence>
<keyword evidence="1" id="KW-0472">Membrane</keyword>
<proteinExistence type="predicted"/>
<dbReference type="Proteomes" id="UP000494206">
    <property type="component" value="Unassembled WGS sequence"/>
</dbReference>
<comment type="caution">
    <text evidence="2">The sequence shown here is derived from an EMBL/GenBank/DDBJ whole genome shotgun (WGS) entry which is preliminary data.</text>
</comment>
<keyword evidence="3" id="KW-1185">Reference proteome</keyword>
<dbReference type="AlphaFoldDB" id="A0A8S1EQM0"/>
<dbReference type="EMBL" id="CADEPM010000003">
    <property type="protein sequence ID" value="CAB3401843.1"/>
    <property type="molecule type" value="Genomic_DNA"/>
</dbReference>
<keyword evidence="1" id="KW-0812">Transmembrane</keyword>
<accession>A0A8S1EQM0</accession>
<evidence type="ECO:0000313" key="3">
    <source>
        <dbReference type="Proteomes" id="UP000494206"/>
    </source>
</evidence>
<protein>
    <submittedName>
        <fullName evidence="2">Uncharacterized protein</fullName>
    </submittedName>
</protein>
<keyword evidence="1" id="KW-1133">Transmembrane helix</keyword>
<reference evidence="2 3" key="1">
    <citation type="submission" date="2020-04" db="EMBL/GenBank/DDBJ databases">
        <authorList>
            <person name="Laetsch R D."/>
            <person name="Stevens L."/>
            <person name="Kumar S."/>
            <person name="Blaxter L. M."/>
        </authorList>
    </citation>
    <scope>NUCLEOTIDE SEQUENCE [LARGE SCALE GENOMIC DNA]</scope>
</reference>
<name>A0A8S1EQM0_9PELO</name>
<organism evidence="2 3">
    <name type="scientific">Caenorhabditis bovis</name>
    <dbReference type="NCBI Taxonomy" id="2654633"/>
    <lineage>
        <taxon>Eukaryota</taxon>
        <taxon>Metazoa</taxon>
        <taxon>Ecdysozoa</taxon>
        <taxon>Nematoda</taxon>
        <taxon>Chromadorea</taxon>
        <taxon>Rhabditida</taxon>
        <taxon>Rhabditina</taxon>
        <taxon>Rhabditomorpha</taxon>
        <taxon>Rhabditoidea</taxon>
        <taxon>Rhabditidae</taxon>
        <taxon>Peloderinae</taxon>
        <taxon>Caenorhabditis</taxon>
    </lineage>
</organism>
<feature type="transmembrane region" description="Helical" evidence="1">
    <location>
        <begin position="35"/>
        <end position="57"/>
    </location>
</feature>
<evidence type="ECO:0000256" key="1">
    <source>
        <dbReference type="SAM" id="Phobius"/>
    </source>
</evidence>
<gene>
    <name evidence="2" type="ORF">CBOVIS_LOCUS4531</name>
</gene>